<sequence length="351" mass="39543">MGIKREFYGKTPEGQDVDIFTLSNKEMTVKISNFGGVVISIITPDRNGKLDDIVLGYDKLEGYLKNEPYLGAIVGRHANRIEGAAFEINGEIYNLSKNEGNNHQHGGFKGFHKALWDANIVQNEDDEYLELSYLSKDGEEGFPGNLNVKVIYRLTNENSLEIDYFAVSDKDTVVNLTSHSYFNLSGHASGSILKHKIMINADKFTAINNECVPIGEIRSVEETPLDLREEKAIEDGIFSDYEQIKLGNGYDHNWVLNVSGKTPEKAAELFDEASGRAMEVYTTKPGIQLYTGNFLDEHENCTDNAIYRKHSALALETQYFPNALKHKHFPSPILKAGEKYKHTTVYKFLTR</sequence>
<dbReference type="EMBL" id="JACSRA010000029">
    <property type="protein sequence ID" value="MBD7912832.1"/>
    <property type="molecule type" value="Genomic_DNA"/>
</dbReference>
<dbReference type="PANTHER" id="PTHR10091">
    <property type="entry name" value="ALDOSE-1-EPIMERASE"/>
    <property type="match status" value="1"/>
</dbReference>
<keyword evidence="7" id="KW-1185">Reference proteome</keyword>
<evidence type="ECO:0000256" key="1">
    <source>
        <dbReference type="ARBA" id="ARBA00005028"/>
    </source>
</evidence>
<dbReference type="PANTHER" id="PTHR10091:SF0">
    <property type="entry name" value="GALACTOSE MUTAROTASE"/>
    <property type="match status" value="1"/>
</dbReference>
<evidence type="ECO:0000313" key="7">
    <source>
        <dbReference type="Proteomes" id="UP000627781"/>
    </source>
</evidence>
<dbReference type="PIRSF" id="PIRSF005096">
    <property type="entry name" value="GALM"/>
    <property type="match status" value="1"/>
</dbReference>
<gene>
    <name evidence="6" type="ORF">H9661_15885</name>
</gene>
<comment type="catalytic activity">
    <reaction evidence="5">
        <text>alpha-D-glucose = beta-D-glucose</text>
        <dbReference type="Rhea" id="RHEA:10264"/>
        <dbReference type="ChEBI" id="CHEBI:15903"/>
        <dbReference type="ChEBI" id="CHEBI:17925"/>
        <dbReference type="EC" id="5.1.3.3"/>
    </reaction>
</comment>
<protein>
    <recommendedName>
        <fullName evidence="5">Aldose 1-epimerase</fullName>
        <ecNumber evidence="5">5.1.3.3</ecNumber>
    </recommendedName>
</protein>
<organism evidence="6 7">
    <name type="scientific">Clostridium cibarium</name>
    <dbReference type="NCBI Taxonomy" id="2762247"/>
    <lineage>
        <taxon>Bacteria</taxon>
        <taxon>Bacillati</taxon>
        <taxon>Bacillota</taxon>
        <taxon>Clostridia</taxon>
        <taxon>Eubacteriales</taxon>
        <taxon>Clostridiaceae</taxon>
        <taxon>Clostridium</taxon>
    </lineage>
</organism>
<comment type="similarity">
    <text evidence="2 5">Belongs to the aldose epimerase family.</text>
</comment>
<dbReference type="NCBIfam" id="NF008277">
    <property type="entry name" value="PRK11055.1"/>
    <property type="match status" value="1"/>
</dbReference>
<name>A0ABR8PXG6_9CLOT</name>
<evidence type="ECO:0000313" key="6">
    <source>
        <dbReference type="EMBL" id="MBD7912832.1"/>
    </source>
</evidence>
<dbReference type="InterPro" id="IPR011013">
    <property type="entry name" value="Gal_mutarotase_sf_dom"/>
</dbReference>
<reference evidence="6 7" key="1">
    <citation type="submission" date="2020-08" db="EMBL/GenBank/DDBJ databases">
        <title>A Genomic Blueprint of the Chicken Gut Microbiome.</title>
        <authorList>
            <person name="Gilroy R."/>
            <person name="Ravi A."/>
            <person name="Getino M."/>
            <person name="Pursley I."/>
            <person name="Horton D.L."/>
            <person name="Alikhan N.-F."/>
            <person name="Baker D."/>
            <person name="Gharbi K."/>
            <person name="Hall N."/>
            <person name="Watson M."/>
            <person name="Adriaenssens E.M."/>
            <person name="Foster-Nyarko E."/>
            <person name="Jarju S."/>
            <person name="Secka A."/>
            <person name="Antonio M."/>
            <person name="Oren A."/>
            <person name="Chaudhuri R."/>
            <person name="La Ragione R.M."/>
            <person name="Hildebrand F."/>
            <person name="Pallen M.J."/>
        </authorList>
    </citation>
    <scope>NUCLEOTIDE SEQUENCE [LARGE SCALE GENOMIC DNA]</scope>
    <source>
        <strain evidence="6 7">Sa3CVN1</strain>
    </source>
</reference>
<dbReference type="InterPro" id="IPR047215">
    <property type="entry name" value="Galactose_mutarotase-like"/>
</dbReference>
<evidence type="ECO:0000256" key="4">
    <source>
        <dbReference type="ARBA" id="ARBA00023277"/>
    </source>
</evidence>
<comment type="caution">
    <text evidence="6">The sequence shown here is derived from an EMBL/GenBank/DDBJ whole genome shotgun (WGS) entry which is preliminary data.</text>
</comment>
<proteinExistence type="inferred from homology"/>
<dbReference type="Pfam" id="PF01263">
    <property type="entry name" value="Aldose_epim"/>
    <property type="match status" value="1"/>
</dbReference>
<dbReference type="EC" id="5.1.3.3" evidence="5"/>
<keyword evidence="3 5" id="KW-0413">Isomerase</keyword>
<dbReference type="RefSeq" id="WP_191769719.1">
    <property type="nucleotide sequence ID" value="NZ_JACSRA010000029.1"/>
</dbReference>
<dbReference type="InterPro" id="IPR008183">
    <property type="entry name" value="Aldose_1/G6P_1-epimerase"/>
</dbReference>
<dbReference type="SUPFAM" id="SSF74650">
    <property type="entry name" value="Galactose mutarotase-like"/>
    <property type="match status" value="1"/>
</dbReference>
<dbReference type="CDD" id="cd09019">
    <property type="entry name" value="galactose_mutarotase_like"/>
    <property type="match status" value="1"/>
</dbReference>
<keyword evidence="4 5" id="KW-0119">Carbohydrate metabolism</keyword>
<dbReference type="InterPro" id="IPR015443">
    <property type="entry name" value="Aldose_1-epimerase"/>
</dbReference>
<evidence type="ECO:0000256" key="3">
    <source>
        <dbReference type="ARBA" id="ARBA00023235"/>
    </source>
</evidence>
<accession>A0ABR8PXG6</accession>
<dbReference type="Gene3D" id="2.70.98.10">
    <property type="match status" value="1"/>
</dbReference>
<dbReference type="InterPro" id="IPR014718">
    <property type="entry name" value="GH-type_carb-bd"/>
</dbReference>
<dbReference type="Proteomes" id="UP000627781">
    <property type="component" value="Unassembled WGS sequence"/>
</dbReference>
<comment type="pathway">
    <text evidence="1 5">Carbohydrate metabolism; hexose metabolism.</text>
</comment>
<evidence type="ECO:0000256" key="5">
    <source>
        <dbReference type="PIRNR" id="PIRNR005096"/>
    </source>
</evidence>
<evidence type="ECO:0000256" key="2">
    <source>
        <dbReference type="ARBA" id="ARBA00006206"/>
    </source>
</evidence>